<proteinExistence type="predicted"/>
<organism evidence="1 2">
    <name type="scientific">Bradyrhizobium algeriense</name>
    <dbReference type="NCBI Taxonomy" id="634784"/>
    <lineage>
        <taxon>Bacteria</taxon>
        <taxon>Pseudomonadati</taxon>
        <taxon>Pseudomonadota</taxon>
        <taxon>Alphaproteobacteria</taxon>
        <taxon>Hyphomicrobiales</taxon>
        <taxon>Nitrobacteraceae</taxon>
        <taxon>Bradyrhizobium</taxon>
    </lineage>
</organism>
<reference evidence="1 2" key="1">
    <citation type="submission" date="2024-02" db="EMBL/GenBank/DDBJ databases">
        <title>Adaptive strategies in a cosmopolitan and abundant soil bacterium.</title>
        <authorList>
            <person name="Carini P."/>
        </authorList>
    </citation>
    <scope>NUCLEOTIDE SEQUENCE [LARGE SCALE GENOMIC DNA]</scope>
    <source>
        <strain evidence="1 2">AZCC 1608</strain>
    </source>
</reference>
<dbReference type="SMART" id="SM01260">
    <property type="entry name" value="LANC_like"/>
    <property type="match status" value="1"/>
</dbReference>
<dbReference type="PANTHER" id="PTHR12736">
    <property type="entry name" value="LANC-LIKE PROTEIN"/>
    <property type="match status" value="1"/>
</dbReference>
<dbReference type="Gene3D" id="1.50.10.10">
    <property type="match status" value="1"/>
</dbReference>
<dbReference type="PRINTS" id="PR01950">
    <property type="entry name" value="LANCSUPER"/>
</dbReference>
<gene>
    <name evidence="1" type="ORF">V1286_002987</name>
</gene>
<evidence type="ECO:0000313" key="2">
    <source>
        <dbReference type="Proteomes" id="UP001364224"/>
    </source>
</evidence>
<name>A0ABU8BBT3_9BRAD</name>
<dbReference type="EMBL" id="JAZHRV010000001">
    <property type="protein sequence ID" value="MEH2555458.1"/>
    <property type="molecule type" value="Genomic_DNA"/>
</dbReference>
<dbReference type="SUPFAM" id="SSF158745">
    <property type="entry name" value="LanC-like"/>
    <property type="match status" value="1"/>
</dbReference>
<dbReference type="Pfam" id="PF05147">
    <property type="entry name" value="LANC_like"/>
    <property type="match status" value="1"/>
</dbReference>
<dbReference type="PANTHER" id="PTHR12736:SF7">
    <property type="entry name" value="LANC-LIKE PROTEIN 3"/>
    <property type="match status" value="1"/>
</dbReference>
<accession>A0ABU8BBT3</accession>
<dbReference type="Proteomes" id="UP001364224">
    <property type="component" value="Unassembled WGS sequence"/>
</dbReference>
<dbReference type="InterPro" id="IPR007822">
    <property type="entry name" value="LANC-like"/>
</dbReference>
<keyword evidence="2" id="KW-1185">Reference proteome</keyword>
<comment type="caution">
    <text evidence="1">The sequence shown here is derived from an EMBL/GenBank/DDBJ whole genome shotgun (WGS) entry which is preliminary data.</text>
</comment>
<sequence length="397" mass="43902">MIVLDRHRPLAQDAWSELAVRAAIEEIATDAIADFDPDTFWPGHPSGEREEDGDPSFYKGAAGVIWALDYLHRIGAVSVAADFRPVLPKLLERTITDFEASSSADYAKHGSLLRGDMGAALLAMRLAPTPSLADLVHTRAEANNGLPIRELMWGMPGSMLAAIHMAEMIQETRWRQLFEVQAALLLADLEDTPQGPLWTQDLYGQRDRFLGPVHGFAGNVIPLLRGWDWLTPAQQAQVAEFVPKTLAANAWRSEVGTTWGPRSKREKWLRICQHCHGAPGMVTTFADAPFATPEFDALLVDGGRFTWAAGPLIKGPGLCHGTGGNGYAFLKLYHRTNDPVWLDRARQFAMTAIVQYRDAQVVVGRGRYSLWTGDVGLAIYLWDCITGEPRFPTIDVF</sequence>
<evidence type="ECO:0008006" key="3">
    <source>
        <dbReference type="Google" id="ProtNLM"/>
    </source>
</evidence>
<dbReference type="CDD" id="cd04794">
    <property type="entry name" value="euk_LANCL"/>
    <property type="match status" value="1"/>
</dbReference>
<dbReference type="RefSeq" id="WP_334480555.1">
    <property type="nucleotide sequence ID" value="NZ_JAZHRV010000001.1"/>
</dbReference>
<evidence type="ECO:0000313" key="1">
    <source>
        <dbReference type="EMBL" id="MEH2555458.1"/>
    </source>
</evidence>
<protein>
    <recommendedName>
        <fullName evidence="3">Lanthionine synthetase</fullName>
    </recommendedName>
</protein>
<dbReference type="InterPro" id="IPR012341">
    <property type="entry name" value="6hp_glycosidase-like_sf"/>
</dbReference>